<dbReference type="GO" id="GO:0043165">
    <property type="term" value="P:Gram-negative-bacterium-type cell outer membrane assembly"/>
    <property type="evidence" value="ECO:0007669"/>
    <property type="project" value="UniProtKB-UniRule"/>
</dbReference>
<dbReference type="AlphaFoldDB" id="A0A3R8T3H7"/>
<comment type="caution">
    <text evidence="11">The sequence shown here is derived from an EMBL/GenBank/DDBJ whole genome shotgun (WGS) entry which is preliminary data.</text>
</comment>
<keyword evidence="12" id="KW-1185">Reference proteome</keyword>
<dbReference type="NCBIfam" id="TIGR03303">
    <property type="entry name" value="OM_YaeT"/>
    <property type="match status" value="1"/>
</dbReference>
<dbReference type="Pfam" id="PF07244">
    <property type="entry name" value="POTRA"/>
    <property type="match status" value="5"/>
</dbReference>
<comment type="function">
    <text evidence="8">Part of the outer membrane protein assembly complex, which is involved in assembly and insertion of beta-barrel proteins into the outer membrane.</text>
</comment>
<evidence type="ECO:0000256" key="7">
    <source>
        <dbReference type="ARBA" id="ARBA00023237"/>
    </source>
</evidence>
<dbReference type="Gene3D" id="2.40.160.50">
    <property type="entry name" value="membrane protein fhac: a member of the omp85/tpsb transporter family"/>
    <property type="match status" value="1"/>
</dbReference>
<dbReference type="InterPro" id="IPR023707">
    <property type="entry name" value="OM_assembly_BamA"/>
</dbReference>
<dbReference type="HAMAP" id="MF_01430">
    <property type="entry name" value="OM_assembly_BamA"/>
    <property type="match status" value="1"/>
</dbReference>
<evidence type="ECO:0000313" key="11">
    <source>
        <dbReference type="EMBL" id="RRN45470.1"/>
    </source>
</evidence>
<dbReference type="GO" id="GO:0051205">
    <property type="term" value="P:protein insertion into membrane"/>
    <property type="evidence" value="ECO:0007669"/>
    <property type="project" value="UniProtKB-UniRule"/>
</dbReference>
<dbReference type="InterPro" id="IPR034746">
    <property type="entry name" value="POTRA"/>
</dbReference>
<dbReference type="EMBL" id="RRUE01000001">
    <property type="protein sequence ID" value="RRN45470.1"/>
    <property type="molecule type" value="Genomic_DNA"/>
</dbReference>
<evidence type="ECO:0000256" key="6">
    <source>
        <dbReference type="ARBA" id="ARBA00023136"/>
    </source>
</evidence>
<dbReference type="PIRSF" id="PIRSF006076">
    <property type="entry name" value="OM_assembly_OMP85"/>
    <property type="match status" value="1"/>
</dbReference>
<evidence type="ECO:0000256" key="5">
    <source>
        <dbReference type="ARBA" id="ARBA00022737"/>
    </source>
</evidence>
<evidence type="ECO:0000259" key="10">
    <source>
        <dbReference type="PROSITE" id="PS51779"/>
    </source>
</evidence>
<keyword evidence="2 8" id="KW-1134">Transmembrane beta strand</keyword>
<evidence type="ECO:0000256" key="1">
    <source>
        <dbReference type="ARBA" id="ARBA00004370"/>
    </source>
</evidence>
<protein>
    <recommendedName>
        <fullName evidence="8 9">Outer membrane protein assembly factor BamA</fullName>
    </recommendedName>
</protein>
<keyword evidence="5 8" id="KW-0677">Repeat</keyword>
<keyword evidence="7 8" id="KW-0998">Cell outer membrane</keyword>
<evidence type="ECO:0000256" key="3">
    <source>
        <dbReference type="ARBA" id="ARBA00022692"/>
    </source>
</evidence>
<feature type="domain" description="POTRA" evidence="10">
    <location>
        <begin position="258"/>
        <end position="336"/>
    </location>
</feature>
<evidence type="ECO:0000256" key="9">
    <source>
        <dbReference type="NCBIfam" id="TIGR03303"/>
    </source>
</evidence>
<evidence type="ECO:0000256" key="4">
    <source>
        <dbReference type="ARBA" id="ARBA00022729"/>
    </source>
</evidence>
<accession>A0A3R8T3H7</accession>
<feature type="domain" description="POTRA" evidence="10">
    <location>
        <begin position="16"/>
        <end position="83"/>
    </location>
</feature>
<name>A0A3R8T3H7_9BURK</name>
<comment type="subunit">
    <text evidence="8">Part of the Bam complex.</text>
</comment>
<feature type="domain" description="POTRA" evidence="10">
    <location>
        <begin position="339"/>
        <end position="413"/>
    </location>
</feature>
<sequence>MASLAWVAPASAFTPFVVRDIRVQGLQRTEAGTVFGYLPVRVGDELTPARASEAVKALYATGFFKDVHLAQDGDVLVVRVDERPAIASVDVSGSREFDADALKKAMRQAGLAEARIFDRSVLDKAEQEIRRQYLSRGKYSVKITSSVTPMARNRVAVSMAIEEGASARIAQIRILGNKVFKESELLDQLKLTTPNWLSWYTKTDQYSREKLAGDLETLRSFYLNRGYLEFGIESTQVSIDPAREKVYVTLAIKEGERYKVRDIKFGGNTLGREEQFRKALALKPGDTFSGEKLSQTEKKITDDLGAIGYAFASVNPVPTIDREKREVDYTLNVDPGRRAYVRRITIAGNQRTRDEVIRRELRQFEGAWFDSDKIALSRDRVERLGYFQDVQIQNVPVPGVPDQVDLVVKVTERATGNMTFGAGYSSTEKMLLQVALNEPNFLGTGNTFGIEVNTGQTQRTASVSYVDPYFTQDGVSLGTDVYSRTFNAYNSGLGDYRIRSAGGGLRLGIPYTELDRISFGLVFEQNQIKPGTNGLPQRYIDYVNQFGTTSDAWLATLGWSRDSRDSSLAPTRGRLQRLNVDVTFPGQDLSYYRATYQHAWYTPLTKDYTFSLSADVGYGRGLSGKPYPVFKNFYAGGINSVRGFGSNSLGPRDVKDNNPLGGTASFAASAEILFPLPGTGNDKTVRAFLFADAGNVFDNRIDFGELRYSVGAGINWLSPVGPLKLSLGYPVKRKPGDDTQRVQFEIGTAF</sequence>
<feature type="domain" description="POTRA" evidence="10">
    <location>
        <begin position="84"/>
        <end position="164"/>
    </location>
</feature>
<keyword evidence="6 8" id="KW-0472">Membrane</keyword>
<evidence type="ECO:0000256" key="8">
    <source>
        <dbReference type="HAMAP-Rule" id="MF_01430"/>
    </source>
</evidence>
<dbReference type="GO" id="GO:0009279">
    <property type="term" value="C:cell outer membrane"/>
    <property type="evidence" value="ECO:0007669"/>
    <property type="project" value="UniProtKB-SubCell"/>
</dbReference>
<dbReference type="InterPro" id="IPR000184">
    <property type="entry name" value="Bac_surfAg_D15"/>
</dbReference>
<evidence type="ECO:0000256" key="2">
    <source>
        <dbReference type="ARBA" id="ARBA00022452"/>
    </source>
</evidence>
<dbReference type="PANTHER" id="PTHR12815">
    <property type="entry name" value="SORTING AND ASSEMBLY MACHINERY SAMM50 PROTEIN FAMILY MEMBER"/>
    <property type="match status" value="1"/>
</dbReference>
<keyword evidence="3 8" id="KW-0812">Transmembrane</keyword>
<dbReference type="RefSeq" id="WP_125094899.1">
    <property type="nucleotide sequence ID" value="NZ_RRUE01000001.1"/>
</dbReference>
<proteinExistence type="inferred from homology"/>
<organism evidence="11 12">
    <name type="scientific">Lautropia dentalis</name>
    <dbReference type="NCBI Taxonomy" id="2490857"/>
    <lineage>
        <taxon>Bacteria</taxon>
        <taxon>Pseudomonadati</taxon>
        <taxon>Pseudomonadota</taxon>
        <taxon>Betaproteobacteria</taxon>
        <taxon>Burkholderiales</taxon>
        <taxon>Burkholderiaceae</taxon>
        <taxon>Lautropia</taxon>
    </lineage>
</organism>
<feature type="domain" description="POTRA" evidence="10">
    <location>
        <begin position="167"/>
        <end position="255"/>
    </location>
</feature>
<dbReference type="OrthoDB" id="9803054at2"/>
<dbReference type="Proteomes" id="UP000270261">
    <property type="component" value="Unassembled WGS sequence"/>
</dbReference>
<dbReference type="PROSITE" id="PS51779">
    <property type="entry name" value="POTRA"/>
    <property type="match status" value="5"/>
</dbReference>
<comment type="subcellular location">
    <subcellularLocation>
        <location evidence="8">Cell outer membrane</location>
    </subcellularLocation>
    <subcellularLocation>
        <location evidence="1">Membrane</location>
    </subcellularLocation>
</comment>
<dbReference type="Gene3D" id="3.10.20.310">
    <property type="entry name" value="membrane protein fhac"/>
    <property type="match status" value="5"/>
</dbReference>
<dbReference type="InterPro" id="IPR010827">
    <property type="entry name" value="BamA/TamA_POTRA"/>
</dbReference>
<dbReference type="Pfam" id="PF01103">
    <property type="entry name" value="Omp85"/>
    <property type="match status" value="1"/>
</dbReference>
<comment type="similarity">
    <text evidence="8">Belongs to the BamA family.</text>
</comment>
<dbReference type="PANTHER" id="PTHR12815:SF23">
    <property type="entry name" value="OUTER MEMBRANE PROTEIN ASSEMBLY FACTOR BAMA"/>
    <property type="match status" value="1"/>
</dbReference>
<gene>
    <name evidence="8 11" type="primary">bamA</name>
    <name evidence="11" type="ORF">EHV23_04565</name>
</gene>
<dbReference type="InterPro" id="IPR039910">
    <property type="entry name" value="D15-like"/>
</dbReference>
<evidence type="ECO:0000313" key="12">
    <source>
        <dbReference type="Proteomes" id="UP000270261"/>
    </source>
</evidence>
<reference evidence="11 12" key="1">
    <citation type="submission" date="2018-11" db="EMBL/GenBank/DDBJ databases">
        <title>Genome sequencing of Lautropia sp. KCOM 2505 (= ChDC F240).</title>
        <authorList>
            <person name="Kook J.-K."/>
            <person name="Park S.-N."/>
            <person name="Lim Y.K."/>
        </authorList>
    </citation>
    <scope>NUCLEOTIDE SEQUENCE [LARGE SCALE GENOMIC DNA]</scope>
    <source>
        <strain evidence="11 12">KCOM 2505</strain>
    </source>
</reference>
<keyword evidence="4 8" id="KW-0732">Signal</keyword>